<sequence length="139" mass="15558">MNGIVVGYSFRACGHQLGQDEISSGVVAGSVGERLIIPLPLEHCSWNLAPPLPFRQIDVVGPGRGPNQEYQVWSKTEMVLDRCCHCQMESSVEQQARIWRAENGPRLNGHPYGLELLPVFRAETDNEMSLEWTTNEDHA</sequence>
<protein>
    <submittedName>
        <fullName evidence="1">Uncharacterized protein</fullName>
    </submittedName>
</protein>
<keyword evidence="2" id="KW-1185">Reference proteome</keyword>
<evidence type="ECO:0000313" key="2">
    <source>
        <dbReference type="Proteomes" id="UP000184330"/>
    </source>
</evidence>
<accession>A0A1L7X423</accession>
<name>A0A1L7X423_9HELO</name>
<gene>
    <name evidence="1" type="ORF">PAC_09668</name>
</gene>
<evidence type="ECO:0000313" key="1">
    <source>
        <dbReference type="EMBL" id="CZR59774.1"/>
    </source>
</evidence>
<organism evidence="1 2">
    <name type="scientific">Phialocephala subalpina</name>
    <dbReference type="NCBI Taxonomy" id="576137"/>
    <lineage>
        <taxon>Eukaryota</taxon>
        <taxon>Fungi</taxon>
        <taxon>Dikarya</taxon>
        <taxon>Ascomycota</taxon>
        <taxon>Pezizomycotina</taxon>
        <taxon>Leotiomycetes</taxon>
        <taxon>Helotiales</taxon>
        <taxon>Mollisiaceae</taxon>
        <taxon>Phialocephala</taxon>
        <taxon>Phialocephala fortinii species complex</taxon>
    </lineage>
</organism>
<proteinExistence type="predicted"/>
<reference evidence="1 2" key="1">
    <citation type="submission" date="2016-03" db="EMBL/GenBank/DDBJ databases">
        <authorList>
            <person name="Ploux O."/>
        </authorList>
    </citation>
    <scope>NUCLEOTIDE SEQUENCE [LARGE SCALE GENOMIC DNA]</scope>
    <source>
        <strain evidence="1 2">UAMH 11012</strain>
    </source>
</reference>
<dbReference type="Proteomes" id="UP000184330">
    <property type="component" value="Unassembled WGS sequence"/>
</dbReference>
<dbReference type="AlphaFoldDB" id="A0A1L7X423"/>
<dbReference type="EMBL" id="FJOG01000014">
    <property type="protein sequence ID" value="CZR59774.1"/>
    <property type="molecule type" value="Genomic_DNA"/>
</dbReference>